<keyword evidence="1" id="KW-0812">Transmembrane</keyword>
<dbReference type="EMBL" id="SOKJ01000417">
    <property type="protein sequence ID" value="TET07559.1"/>
    <property type="molecule type" value="Genomic_DNA"/>
</dbReference>
<accession>A0A523RPG3</accession>
<gene>
    <name evidence="2" type="ORF">E3J84_07345</name>
</gene>
<dbReference type="InterPro" id="IPR019277">
    <property type="entry name" value="DUF2304"/>
</dbReference>
<keyword evidence="1" id="KW-0472">Membrane</keyword>
<comment type="caution">
    <text evidence="2">The sequence shown here is derived from an EMBL/GenBank/DDBJ whole genome shotgun (WGS) entry which is preliminary data.</text>
</comment>
<protein>
    <submittedName>
        <fullName evidence="2">DUF2304 domain-containing protein</fullName>
    </submittedName>
</protein>
<keyword evidence="1" id="KW-1133">Transmembrane helix</keyword>
<dbReference type="Pfam" id="PF10066">
    <property type="entry name" value="DUF2304"/>
    <property type="match status" value="1"/>
</dbReference>
<dbReference type="Proteomes" id="UP000316360">
    <property type="component" value="Unassembled WGS sequence"/>
</dbReference>
<organism evidence="2 3">
    <name type="scientific">Aerophobetes bacterium</name>
    <dbReference type="NCBI Taxonomy" id="2030807"/>
    <lineage>
        <taxon>Bacteria</taxon>
        <taxon>Candidatus Aerophobota</taxon>
    </lineage>
</organism>
<feature type="non-terminal residue" evidence="2">
    <location>
        <position position="1"/>
    </location>
</feature>
<evidence type="ECO:0000256" key="1">
    <source>
        <dbReference type="SAM" id="Phobius"/>
    </source>
</evidence>
<sequence>LFWLLAGVIFLVFSLWQNLLNLAARAIGIYDSTNALFFIGFIGTVVILLYFSVIISGLSLENKKLIEKLSILNWRVEELEKRCKTKKEVSGLSDKEK</sequence>
<name>A0A523RPG3_UNCAE</name>
<proteinExistence type="predicted"/>
<reference evidence="2 3" key="1">
    <citation type="submission" date="2019-03" db="EMBL/GenBank/DDBJ databases">
        <title>Metabolic potential of uncultured bacteria and archaea associated with petroleum seepage in deep-sea sediments.</title>
        <authorList>
            <person name="Dong X."/>
            <person name="Hubert C."/>
        </authorList>
    </citation>
    <scope>NUCLEOTIDE SEQUENCE [LARGE SCALE GENOMIC DNA]</scope>
    <source>
        <strain evidence="2">E44_bin7</strain>
    </source>
</reference>
<feature type="transmembrane region" description="Helical" evidence="1">
    <location>
        <begin position="35"/>
        <end position="60"/>
    </location>
</feature>
<dbReference type="AlphaFoldDB" id="A0A523RPG3"/>
<evidence type="ECO:0000313" key="2">
    <source>
        <dbReference type="EMBL" id="TET07559.1"/>
    </source>
</evidence>
<evidence type="ECO:0000313" key="3">
    <source>
        <dbReference type="Proteomes" id="UP000316360"/>
    </source>
</evidence>